<comment type="catalytic activity">
    <reaction evidence="5 6">
        <text>dTDP-beta-L-rhamnose + NADP(+) = dTDP-4-dehydro-beta-L-rhamnose + NADPH + H(+)</text>
        <dbReference type="Rhea" id="RHEA:21796"/>
        <dbReference type="ChEBI" id="CHEBI:15378"/>
        <dbReference type="ChEBI" id="CHEBI:57510"/>
        <dbReference type="ChEBI" id="CHEBI:57783"/>
        <dbReference type="ChEBI" id="CHEBI:58349"/>
        <dbReference type="ChEBI" id="CHEBI:62830"/>
        <dbReference type="EC" id="1.1.1.133"/>
    </reaction>
</comment>
<feature type="domain" description="RmlD-like substrate binding" evidence="7">
    <location>
        <begin position="11"/>
        <end position="300"/>
    </location>
</feature>
<keyword evidence="6" id="KW-0560">Oxidoreductase</keyword>
<name>A0A157ZEP1_9BURK</name>
<dbReference type="Gene3D" id="3.40.50.720">
    <property type="entry name" value="NAD(P)-binding Rossmann-like Domain"/>
    <property type="match status" value="1"/>
</dbReference>
<dbReference type="EC" id="1.1.1.133" evidence="3 6"/>
<reference evidence="8" key="1">
    <citation type="submission" date="2016-01" db="EMBL/GenBank/DDBJ databases">
        <authorList>
            <person name="Peeters C."/>
        </authorList>
    </citation>
    <scope>NUCLEOTIDE SEQUENCE [LARGE SCALE GENOMIC DNA]</scope>
    <source>
        <strain evidence="8">LMG 29318</strain>
    </source>
</reference>
<dbReference type="SUPFAM" id="SSF51735">
    <property type="entry name" value="NAD(P)-binding Rossmann-fold domains"/>
    <property type="match status" value="1"/>
</dbReference>
<dbReference type="Gene3D" id="3.90.25.10">
    <property type="entry name" value="UDP-galactose 4-epimerase, domain 1"/>
    <property type="match status" value="1"/>
</dbReference>
<dbReference type="CDD" id="cd05254">
    <property type="entry name" value="dTDP_HR_like_SDR_e"/>
    <property type="match status" value="1"/>
</dbReference>
<gene>
    <name evidence="8" type="ORF">AWB75_00636</name>
</gene>
<dbReference type="InterPro" id="IPR029903">
    <property type="entry name" value="RmlD-like-bd"/>
</dbReference>
<evidence type="ECO:0000256" key="1">
    <source>
        <dbReference type="ARBA" id="ARBA00004781"/>
    </source>
</evidence>
<evidence type="ECO:0000313" key="9">
    <source>
        <dbReference type="Proteomes" id="UP000054870"/>
    </source>
</evidence>
<evidence type="ECO:0000256" key="6">
    <source>
        <dbReference type="RuleBase" id="RU364082"/>
    </source>
</evidence>
<protein>
    <recommendedName>
        <fullName evidence="4 6">dTDP-4-dehydrorhamnose reductase</fullName>
        <ecNumber evidence="3 6">1.1.1.133</ecNumber>
    </recommendedName>
</protein>
<dbReference type="AlphaFoldDB" id="A0A157ZEP1"/>
<dbReference type="Pfam" id="PF04321">
    <property type="entry name" value="RmlD_sub_bind"/>
    <property type="match status" value="1"/>
</dbReference>
<dbReference type="GO" id="GO:0019305">
    <property type="term" value="P:dTDP-rhamnose biosynthetic process"/>
    <property type="evidence" value="ECO:0007669"/>
    <property type="project" value="UniProtKB-UniPathway"/>
</dbReference>
<dbReference type="InterPro" id="IPR005913">
    <property type="entry name" value="dTDP_dehydrorham_reduct"/>
</dbReference>
<keyword evidence="9" id="KW-1185">Reference proteome</keyword>
<proteinExistence type="inferred from homology"/>
<dbReference type="EMBL" id="FCOF02000002">
    <property type="protein sequence ID" value="SAK43968.1"/>
    <property type="molecule type" value="Genomic_DNA"/>
</dbReference>
<keyword evidence="6" id="KW-0521">NADP</keyword>
<sequence length="309" mass="33055">MSKGERTAPVILITGAGGQVGTELIRGMSLLGRVVAVTRSECDLGRSEQVESMMNEVGPAVILNAGGYTEVDRAESDSVIAHRVNAEAPGVLARAASRMDALLVHYSTDYVFSGEKATAYTEEDEPNPLSVYGESKLAGERAVMEAGGKHYIFRTSWVFGLRGANFLKSIARAARTRDALSVVADQFGAPTSAALVADVTALAVRAYLRDDRPLANGVYHLAASGETNWYDYSRFIVDTLSRAGVPMSTAVDAIRSIGAADYPTAARRPANSRLDTSKLRKALGVEFPQWEAGVRDVLLQIAASKDVLQ</sequence>
<evidence type="ECO:0000313" key="8">
    <source>
        <dbReference type="EMBL" id="SAK43968.1"/>
    </source>
</evidence>
<dbReference type="GO" id="GO:0008831">
    <property type="term" value="F:dTDP-4-dehydrorhamnose reductase activity"/>
    <property type="evidence" value="ECO:0007669"/>
    <property type="project" value="UniProtKB-EC"/>
</dbReference>
<dbReference type="Proteomes" id="UP000054870">
    <property type="component" value="Unassembled WGS sequence"/>
</dbReference>
<comment type="similarity">
    <text evidence="2 6">Belongs to the dTDP-4-dehydrorhamnose reductase family.</text>
</comment>
<comment type="pathway">
    <text evidence="1 6">Carbohydrate biosynthesis; dTDP-L-rhamnose biosynthesis.</text>
</comment>
<comment type="function">
    <text evidence="6">Catalyzes the reduction of dTDP-6-deoxy-L-lyxo-4-hexulose to yield dTDP-L-rhamnose.</text>
</comment>
<dbReference type="PANTHER" id="PTHR10491">
    <property type="entry name" value="DTDP-4-DEHYDRORHAMNOSE REDUCTASE"/>
    <property type="match status" value="1"/>
</dbReference>
<dbReference type="OrthoDB" id="9803892at2"/>
<comment type="cofactor">
    <cofactor evidence="6">
        <name>Mg(2+)</name>
        <dbReference type="ChEBI" id="CHEBI:18420"/>
    </cofactor>
    <text evidence="6">Binds 1 Mg(2+) ion per monomer.</text>
</comment>
<dbReference type="RefSeq" id="WP_061122628.1">
    <property type="nucleotide sequence ID" value="NZ_FCOF02000002.1"/>
</dbReference>
<organism evidence="8 9">
    <name type="scientific">Caballeronia catudaia</name>
    <dbReference type="NCBI Taxonomy" id="1777136"/>
    <lineage>
        <taxon>Bacteria</taxon>
        <taxon>Pseudomonadati</taxon>
        <taxon>Pseudomonadota</taxon>
        <taxon>Betaproteobacteria</taxon>
        <taxon>Burkholderiales</taxon>
        <taxon>Burkholderiaceae</taxon>
        <taxon>Caballeronia</taxon>
    </lineage>
</organism>
<evidence type="ECO:0000256" key="3">
    <source>
        <dbReference type="ARBA" id="ARBA00012929"/>
    </source>
</evidence>
<dbReference type="UniPathway" id="UPA00124"/>
<evidence type="ECO:0000259" key="7">
    <source>
        <dbReference type="Pfam" id="PF04321"/>
    </source>
</evidence>
<accession>A0A157ZEP1</accession>
<dbReference type="InterPro" id="IPR036291">
    <property type="entry name" value="NAD(P)-bd_dom_sf"/>
</dbReference>
<evidence type="ECO:0000256" key="4">
    <source>
        <dbReference type="ARBA" id="ARBA00017099"/>
    </source>
</evidence>
<dbReference type="GO" id="GO:0005829">
    <property type="term" value="C:cytosol"/>
    <property type="evidence" value="ECO:0007669"/>
    <property type="project" value="TreeGrafter"/>
</dbReference>
<evidence type="ECO:0000256" key="5">
    <source>
        <dbReference type="ARBA" id="ARBA00048200"/>
    </source>
</evidence>
<dbReference type="PANTHER" id="PTHR10491:SF4">
    <property type="entry name" value="METHIONINE ADENOSYLTRANSFERASE 2 SUBUNIT BETA"/>
    <property type="match status" value="1"/>
</dbReference>
<dbReference type="NCBIfam" id="TIGR01214">
    <property type="entry name" value="rmlD"/>
    <property type="match status" value="1"/>
</dbReference>
<evidence type="ECO:0000256" key="2">
    <source>
        <dbReference type="ARBA" id="ARBA00010944"/>
    </source>
</evidence>
<comment type="caution">
    <text evidence="8">The sequence shown here is derived from an EMBL/GenBank/DDBJ whole genome shotgun (WGS) entry which is preliminary data.</text>
</comment>